<protein>
    <submittedName>
        <fullName evidence="1">Uncharacterized protein</fullName>
    </submittedName>
</protein>
<proteinExistence type="predicted"/>
<dbReference type="AlphaFoldDB" id="X1UG93"/>
<evidence type="ECO:0000313" key="1">
    <source>
        <dbReference type="EMBL" id="GAJ16493.1"/>
    </source>
</evidence>
<reference evidence="1" key="1">
    <citation type="journal article" date="2014" name="Front. Microbiol.">
        <title>High frequency of phylogenetically diverse reductive dehalogenase-homologous genes in deep subseafloor sedimentary metagenomes.</title>
        <authorList>
            <person name="Kawai M."/>
            <person name="Futagami T."/>
            <person name="Toyoda A."/>
            <person name="Takaki Y."/>
            <person name="Nishi S."/>
            <person name="Hori S."/>
            <person name="Arai W."/>
            <person name="Tsubouchi T."/>
            <person name="Morono Y."/>
            <person name="Uchiyama I."/>
            <person name="Ito T."/>
            <person name="Fujiyama A."/>
            <person name="Inagaki F."/>
            <person name="Takami H."/>
        </authorList>
    </citation>
    <scope>NUCLEOTIDE SEQUENCE</scope>
    <source>
        <strain evidence="1">Expedition CK06-06</strain>
    </source>
</reference>
<gene>
    <name evidence="1" type="ORF">S12H4_62052</name>
</gene>
<sequence length="43" mass="4883">MEGLSELKDVPQAVISRVVEADKDFREADRALRGTRLRGKKKL</sequence>
<organism evidence="1">
    <name type="scientific">marine sediment metagenome</name>
    <dbReference type="NCBI Taxonomy" id="412755"/>
    <lineage>
        <taxon>unclassified sequences</taxon>
        <taxon>metagenomes</taxon>
        <taxon>ecological metagenomes</taxon>
    </lineage>
</organism>
<dbReference type="EMBL" id="BARW01041440">
    <property type="protein sequence ID" value="GAJ16493.1"/>
    <property type="molecule type" value="Genomic_DNA"/>
</dbReference>
<name>X1UG93_9ZZZZ</name>
<accession>X1UG93</accession>
<comment type="caution">
    <text evidence="1">The sequence shown here is derived from an EMBL/GenBank/DDBJ whole genome shotgun (WGS) entry which is preliminary data.</text>
</comment>